<comment type="caution">
    <text evidence="2">The sequence shown here is derived from an EMBL/GenBank/DDBJ whole genome shotgun (WGS) entry which is preliminary data.</text>
</comment>
<protein>
    <submittedName>
        <fullName evidence="2">Uncharacterized protein</fullName>
    </submittedName>
</protein>
<dbReference type="AlphaFoldDB" id="A0A9W6V6P4"/>
<feature type="region of interest" description="Disordered" evidence="1">
    <location>
        <begin position="1"/>
        <end position="24"/>
    </location>
</feature>
<keyword evidence="3" id="KW-1185">Reference proteome</keyword>
<organism evidence="2 3">
    <name type="scientific">Actinokineospora globicatena</name>
    <dbReference type="NCBI Taxonomy" id="103729"/>
    <lineage>
        <taxon>Bacteria</taxon>
        <taxon>Bacillati</taxon>
        <taxon>Actinomycetota</taxon>
        <taxon>Actinomycetes</taxon>
        <taxon>Pseudonocardiales</taxon>
        <taxon>Pseudonocardiaceae</taxon>
        <taxon>Actinokineospora</taxon>
    </lineage>
</organism>
<dbReference type="Proteomes" id="UP001165042">
    <property type="component" value="Unassembled WGS sequence"/>
</dbReference>
<evidence type="ECO:0000256" key="1">
    <source>
        <dbReference type="SAM" id="MobiDB-lite"/>
    </source>
</evidence>
<accession>A0A9W6V6P4</accession>
<evidence type="ECO:0000313" key="3">
    <source>
        <dbReference type="Proteomes" id="UP001165042"/>
    </source>
</evidence>
<reference evidence="2" key="1">
    <citation type="submission" date="2023-02" db="EMBL/GenBank/DDBJ databases">
        <title>Actinokineospora globicatena NBRC 15670.</title>
        <authorList>
            <person name="Ichikawa N."/>
            <person name="Sato H."/>
            <person name="Tonouchi N."/>
        </authorList>
    </citation>
    <scope>NUCLEOTIDE SEQUENCE</scope>
    <source>
        <strain evidence="2">NBRC 15670</strain>
    </source>
</reference>
<sequence>MPKKKDNEPNPEDHPDFEPMHGGIIRGWNNFERSKQNFAEELRDMGVHVADPNDPR</sequence>
<proteinExistence type="predicted"/>
<dbReference type="RefSeq" id="WP_285610582.1">
    <property type="nucleotide sequence ID" value="NZ_BSSD01000003.1"/>
</dbReference>
<dbReference type="EMBL" id="BSSD01000003">
    <property type="protein sequence ID" value="GLW91805.1"/>
    <property type="molecule type" value="Genomic_DNA"/>
</dbReference>
<evidence type="ECO:0000313" key="2">
    <source>
        <dbReference type="EMBL" id="GLW91805.1"/>
    </source>
</evidence>
<name>A0A9W6V6P4_9PSEU</name>
<feature type="compositionally biased region" description="Basic and acidic residues" evidence="1">
    <location>
        <begin position="1"/>
        <end position="19"/>
    </location>
</feature>
<gene>
    <name evidence="2" type="ORF">Aglo03_26210</name>
</gene>